<sequence>MYPRVILNGMLIKKSQQKKITSPENYKERLFVLDTKELKYSECRPGRKPVLKGSIQLSKIKCVEAVNSELPIPCHYKYPFQVYYGNYYLYIFAPDHTCRQQWVTALKEGKETE</sequence>
<organism evidence="2 3">
    <name type="scientific">Periophthalmus magnuspinnatus</name>
    <dbReference type="NCBI Taxonomy" id="409849"/>
    <lineage>
        <taxon>Eukaryota</taxon>
        <taxon>Metazoa</taxon>
        <taxon>Chordata</taxon>
        <taxon>Craniata</taxon>
        <taxon>Vertebrata</taxon>
        <taxon>Euteleostomi</taxon>
        <taxon>Actinopterygii</taxon>
        <taxon>Neopterygii</taxon>
        <taxon>Teleostei</taxon>
        <taxon>Neoteleostei</taxon>
        <taxon>Acanthomorphata</taxon>
        <taxon>Gobiaria</taxon>
        <taxon>Gobiiformes</taxon>
        <taxon>Gobioidei</taxon>
        <taxon>Gobiidae</taxon>
        <taxon>Oxudercinae</taxon>
        <taxon>Periophthalmus</taxon>
    </lineage>
</organism>
<dbReference type="Proteomes" id="UP000261520">
    <property type="component" value="Unplaced"/>
</dbReference>
<dbReference type="InterPro" id="IPR001849">
    <property type="entry name" value="PH_domain"/>
</dbReference>
<feature type="domain" description="PH" evidence="1">
    <location>
        <begin position="4"/>
        <end position="111"/>
    </location>
</feature>
<dbReference type="InterPro" id="IPR011993">
    <property type="entry name" value="PH-like_dom_sf"/>
</dbReference>
<evidence type="ECO:0000313" key="3">
    <source>
        <dbReference type="Proteomes" id="UP000261520"/>
    </source>
</evidence>
<dbReference type="Pfam" id="PF00169">
    <property type="entry name" value="PH"/>
    <property type="match status" value="1"/>
</dbReference>
<dbReference type="SUPFAM" id="SSF50729">
    <property type="entry name" value="PH domain-like"/>
    <property type="match status" value="1"/>
</dbReference>
<accession>A0A3B4A5A1</accession>
<dbReference type="Ensembl" id="ENSPMGT00000012695.1">
    <property type="protein sequence ID" value="ENSPMGP00000011900.1"/>
    <property type="gene ID" value="ENSPMGG00000009851.1"/>
</dbReference>
<reference evidence="2" key="1">
    <citation type="submission" date="2025-08" db="UniProtKB">
        <authorList>
            <consortium name="Ensembl"/>
        </authorList>
    </citation>
    <scope>IDENTIFICATION</scope>
</reference>
<reference evidence="2" key="2">
    <citation type="submission" date="2025-09" db="UniProtKB">
        <authorList>
            <consortium name="Ensembl"/>
        </authorList>
    </citation>
    <scope>IDENTIFICATION</scope>
</reference>
<proteinExistence type="predicted"/>
<dbReference type="Gene3D" id="2.30.29.30">
    <property type="entry name" value="Pleckstrin-homology domain (PH domain)/Phosphotyrosine-binding domain (PTB)"/>
    <property type="match status" value="1"/>
</dbReference>
<dbReference type="PROSITE" id="PS50003">
    <property type="entry name" value="PH_DOMAIN"/>
    <property type="match status" value="1"/>
</dbReference>
<keyword evidence="3" id="KW-1185">Reference proteome</keyword>
<name>A0A3B4A5A1_9GOBI</name>
<evidence type="ECO:0000313" key="2">
    <source>
        <dbReference type="Ensembl" id="ENSPMGP00000011900.1"/>
    </source>
</evidence>
<dbReference type="AlphaFoldDB" id="A0A3B4A5A1"/>
<dbReference type="STRING" id="409849.ENSPMGP00000011900"/>
<evidence type="ECO:0000259" key="1">
    <source>
        <dbReference type="PROSITE" id="PS50003"/>
    </source>
</evidence>
<dbReference type="SMART" id="SM00233">
    <property type="entry name" value="PH"/>
    <property type="match status" value="1"/>
</dbReference>
<protein>
    <recommendedName>
        <fullName evidence="1">PH domain-containing protein</fullName>
    </recommendedName>
</protein>